<evidence type="ECO:0000313" key="3">
    <source>
        <dbReference type="Proteomes" id="UP001346877"/>
    </source>
</evidence>
<evidence type="ECO:0000313" key="2">
    <source>
        <dbReference type="EMBL" id="WUI84373.1"/>
    </source>
</evidence>
<feature type="region of interest" description="Disordered" evidence="1">
    <location>
        <begin position="280"/>
        <end position="316"/>
    </location>
</feature>
<dbReference type="RefSeq" id="WP_328374373.1">
    <property type="nucleotide sequence ID" value="NZ_CP107941.1"/>
</dbReference>
<name>A0ABZ1PJU2_9ACTN</name>
<feature type="compositionally biased region" description="Basic and acidic residues" evidence="1">
    <location>
        <begin position="283"/>
        <end position="306"/>
    </location>
</feature>
<proteinExistence type="predicted"/>
<sequence length="855" mass="93957">MVWLAAMHRAVAEGQQLSPAEQELHRRRVGEPPSIAALRYAELLVDAEVRIAQLTGSSAEELVATREELALRREEAVNTFRAACHARNQPALDGSPEDPVATRVIREVAPHTFEKAFRHALKRRGSPVEALEPPAANLWSWLQTQSKRPSALPEEVKRLSKLDLADFIREAVAEISRWECDQSMAHPAVAEQWAACTKEIVTELAQARRSLEADLSGGTGKGIVARLRRAGEAYARGNARCLEAQLIVADLRAQANQLHWSLRVPKARADAAAEAATAVRQADSARARQVDRALEEHRKSCRERNPRQNHSSCSSSIARLVRKRLEPVDLPGSTQPEAQEPAVDNAAPSKPPQDEPEAAAFLCPEMLKQMPTDMACVVGVVEVAYSDAGRFGFAWVTEHGELSTGADRAVNDHDAWLRAICRAVLDLGAELSNVQIVCRDERAASVTDWVVHHKLVPEALGFPVSDRTRDLLHSLITRPGKIFVSVDVCPKLHKGSASAKRLASVALGAGSDAGGAQRVKTLADRISEELRDLAESRAAMLPEQIGFSQWLSGGGDARELRWRTAVSRGQLNGNWCALPDGSRMPPTNGERTRLVVRHPGQQARTGQTEGDVLIRQVGERWELHGVVWPAEVLPGTVITFRWRPSEGLITATTDLLARPEQVDELTYRHRYDIRTIVRDNAPGADDGPVPDLSDSGWVLRTLRKLGHLSPDGSAVLAERALVRNCLELGLPRARVERIPPAVARLIEDRRVTRVRGGLDSEGLPSYPARTGQTPVDLLRYAPRVVPVGPPADQRKAKQAPRTDHWVDGFVRRLPAGAQASAESVEAHREAVRAAQVVDRALPDGFTYVRRHRRAR</sequence>
<feature type="region of interest" description="Disordered" evidence="1">
    <location>
        <begin position="329"/>
        <end position="356"/>
    </location>
</feature>
<accession>A0ABZ1PJU2</accession>
<keyword evidence="3" id="KW-1185">Reference proteome</keyword>
<organism evidence="2 3">
    <name type="scientific">Micromonospora zamorensis</name>
    <dbReference type="NCBI Taxonomy" id="709883"/>
    <lineage>
        <taxon>Bacteria</taxon>
        <taxon>Bacillati</taxon>
        <taxon>Actinomycetota</taxon>
        <taxon>Actinomycetes</taxon>
        <taxon>Micromonosporales</taxon>
        <taxon>Micromonosporaceae</taxon>
        <taxon>Micromonospora</taxon>
    </lineage>
</organism>
<evidence type="ECO:0000256" key="1">
    <source>
        <dbReference type="SAM" id="MobiDB-lite"/>
    </source>
</evidence>
<dbReference type="Proteomes" id="UP001346877">
    <property type="component" value="Chromosome"/>
</dbReference>
<gene>
    <name evidence="2" type="ORF">OG375_08680</name>
</gene>
<dbReference type="EMBL" id="CP107941">
    <property type="protein sequence ID" value="WUI84373.1"/>
    <property type="molecule type" value="Genomic_DNA"/>
</dbReference>
<protein>
    <submittedName>
        <fullName evidence="2">Uncharacterized protein</fullName>
    </submittedName>
</protein>
<reference evidence="2 3" key="1">
    <citation type="submission" date="2022-10" db="EMBL/GenBank/DDBJ databases">
        <title>The complete genomes of actinobacterial strains from the NBC collection.</title>
        <authorList>
            <person name="Joergensen T.S."/>
            <person name="Alvarez Arevalo M."/>
            <person name="Sterndorff E.B."/>
            <person name="Faurdal D."/>
            <person name="Vuksanovic O."/>
            <person name="Mourched A.-S."/>
            <person name="Charusanti P."/>
            <person name="Shaw S."/>
            <person name="Blin K."/>
            <person name="Weber T."/>
        </authorList>
    </citation>
    <scope>NUCLEOTIDE SEQUENCE [LARGE SCALE GENOMIC DNA]</scope>
    <source>
        <strain evidence="2 3">NBC_00396</strain>
    </source>
</reference>